<name>A0A023CYV0_9LACO</name>
<sequence>MAKELARNLTILLYDASHCNEQLFKALASINNQIGFSKRDKLQIIIASHREITLLTETAPLFDDLNINFVIDVSLNKAQLLNKALGKITTGWVTLMDSRDLLFADGSLLDFFNAIDNEEQVIDVLIFKYLYPIDDKDGVRDFGRADFLNTPFAKYFQMSLLVQGELVFNENLEKYLLEDFTSRVVEFCKHPLWIDLNNYYLSSRSEQKDSFREFVAYRRSFLKYIRDHNIRTEIFLRDLTWSIVRAWGILVVQGQTENDECLQEIGELLKLMYSFKNYKELLDTELRNQNIGANLPYEKIANGSR</sequence>
<protein>
    <recommendedName>
        <fullName evidence="3">Glycosyltransferase 2-like domain-containing protein</fullName>
    </recommendedName>
</protein>
<accession>A0A023CYV0</accession>
<dbReference type="PATRIC" id="fig|1423806.3.peg.207"/>
<dbReference type="AlphaFoldDB" id="A0A023CYV0"/>
<dbReference type="STRING" id="1423806.FD15_GL000204"/>
<comment type="caution">
    <text evidence="1">The sequence shown here is derived from an EMBL/GenBank/DDBJ whole genome shotgun (WGS) entry which is preliminary data.</text>
</comment>
<keyword evidence="2" id="KW-1185">Reference proteome</keyword>
<organism evidence="1 2">
    <name type="scientific">Liquorilactobacillus sucicola DSM 21376 = JCM 15457</name>
    <dbReference type="NCBI Taxonomy" id="1423806"/>
    <lineage>
        <taxon>Bacteria</taxon>
        <taxon>Bacillati</taxon>
        <taxon>Bacillota</taxon>
        <taxon>Bacilli</taxon>
        <taxon>Lactobacillales</taxon>
        <taxon>Lactobacillaceae</taxon>
        <taxon>Liquorilactobacillus</taxon>
    </lineage>
</organism>
<dbReference type="Proteomes" id="UP000050961">
    <property type="component" value="Unassembled WGS sequence"/>
</dbReference>
<dbReference type="EMBL" id="AYZF01000008">
    <property type="protein sequence ID" value="KRN06654.1"/>
    <property type="molecule type" value="Genomic_DNA"/>
</dbReference>
<dbReference type="RefSeq" id="WP_034989548.1">
    <property type="nucleotide sequence ID" value="NZ_AYZF01000008.1"/>
</dbReference>
<evidence type="ECO:0000313" key="2">
    <source>
        <dbReference type="Proteomes" id="UP000050961"/>
    </source>
</evidence>
<proteinExistence type="predicted"/>
<evidence type="ECO:0000313" key="1">
    <source>
        <dbReference type="EMBL" id="KRN06654.1"/>
    </source>
</evidence>
<dbReference type="OrthoDB" id="2329594at2"/>
<evidence type="ECO:0008006" key="3">
    <source>
        <dbReference type="Google" id="ProtNLM"/>
    </source>
</evidence>
<gene>
    <name evidence="1" type="ORF">FD15_GL000204</name>
</gene>
<dbReference type="eggNOG" id="ENOG5030BF3">
    <property type="taxonomic scope" value="Bacteria"/>
</dbReference>
<reference evidence="1 2" key="1">
    <citation type="journal article" date="2015" name="Genome Announc.">
        <title>Expanding the biotechnology potential of lactobacilli through comparative genomics of 213 strains and associated genera.</title>
        <authorList>
            <person name="Sun Z."/>
            <person name="Harris H.M."/>
            <person name="McCann A."/>
            <person name="Guo C."/>
            <person name="Argimon S."/>
            <person name="Zhang W."/>
            <person name="Yang X."/>
            <person name="Jeffery I.B."/>
            <person name="Cooney J.C."/>
            <person name="Kagawa T.F."/>
            <person name="Liu W."/>
            <person name="Song Y."/>
            <person name="Salvetti E."/>
            <person name="Wrobel A."/>
            <person name="Rasinkangas P."/>
            <person name="Parkhill J."/>
            <person name="Rea M.C."/>
            <person name="O'Sullivan O."/>
            <person name="Ritari J."/>
            <person name="Douillard F.P."/>
            <person name="Paul Ross R."/>
            <person name="Yang R."/>
            <person name="Briner A.E."/>
            <person name="Felis G.E."/>
            <person name="de Vos W.M."/>
            <person name="Barrangou R."/>
            <person name="Klaenhammer T.R."/>
            <person name="Caufield P.W."/>
            <person name="Cui Y."/>
            <person name="Zhang H."/>
            <person name="O'Toole P.W."/>
        </authorList>
    </citation>
    <scope>NUCLEOTIDE SEQUENCE [LARGE SCALE GENOMIC DNA]</scope>
    <source>
        <strain evidence="1 2">DSM 21376</strain>
    </source>
</reference>